<dbReference type="Proteomes" id="UP000176678">
    <property type="component" value="Unassembled WGS sequence"/>
</dbReference>
<evidence type="ECO:0000313" key="3">
    <source>
        <dbReference type="Proteomes" id="UP000176678"/>
    </source>
</evidence>
<gene>
    <name evidence="2" type="ORF">A3H75_01970</name>
</gene>
<reference evidence="2 3" key="1">
    <citation type="journal article" date="2016" name="Nat. Commun.">
        <title>Thousands of microbial genomes shed light on interconnected biogeochemical processes in an aquifer system.</title>
        <authorList>
            <person name="Anantharaman K."/>
            <person name="Brown C.T."/>
            <person name="Hug L.A."/>
            <person name="Sharon I."/>
            <person name="Castelle C.J."/>
            <person name="Probst A.J."/>
            <person name="Thomas B.C."/>
            <person name="Singh A."/>
            <person name="Wilkins M.J."/>
            <person name="Karaoz U."/>
            <person name="Brodie E.L."/>
            <person name="Williams K.H."/>
            <person name="Hubbard S.S."/>
            <person name="Banfield J.F."/>
        </authorList>
    </citation>
    <scope>NUCLEOTIDE SEQUENCE [LARGE SCALE GENOMIC DNA]</scope>
</reference>
<evidence type="ECO:0000256" key="1">
    <source>
        <dbReference type="SAM" id="Phobius"/>
    </source>
</evidence>
<accession>A0A1F7VEK6</accession>
<evidence type="ECO:0000313" key="2">
    <source>
        <dbReference type="EMBL" id="OGL88883.1"/>
    </source>
</evidence>
<name>A0A1F7VEK6_9BACT</name>
<dbReference type="Pfam" id="PF18895">
    <property type="entry name" value="T4SS_pilin"/>
    <property type="match status" value="1"/>
</dbReference>
<keyword evidence="1" id="KW-0812">Transmembrane</keyword>
<evidence type="ECO:0008006" key="4">
    <source>
        <dbReference type="Google" id="ProtNLM"/>
    </source>
</evidence>
<comment type="caution">
    <text evidence="2">The sequence shown here is derived from an EMBL/GenBank/DDBJ whole genome shotgun (WGS) entry which is preliminary data.</text>
</comment>
<sequence>MALGDAQGMFEQLGASAGIASDQTVQTYASNIIRAGLALTGLVLLCLIIYGGALWMTSGGVDKKVTQAKTIIGRAIIGFAIVMTSYAITTFVIESLTSI</sequence>
<dbReference type="InterPro" id="IPR043993">
    <property type="entry name" value="T4SS_pilin"/>
</dbReference>
<dbReference type="EMBL" id="MGES01000022">
    <property type="protein sequence ID" value="OGL88883.1"/>
    <property type="molecule type" value="Genomic_DNA"/>
</dbReference>
<feature type="transmembrane region" description="Helical" evidence="1">
    <location>
        <begin position="32"/>
        <end position="50"/>
    </location>
</feature>
<proteinExistence type="predicted"/>
<protein>
    <recommendedName>
        <fullName evidence="4">Conjugal transfer protein TrbC</fullName>
    </recommendedName>
</protein>
<dbReference type="AlphaFoldDB" id="A0A1F7VEK6"/>
<keyword evidence="1" id="KW-1133">Transmembrane helix</keyword>
<organism evidence="2 3">
    <name type="scientific">Candidatus Uhrbacteria bacterium RIFCSPLOWO2_02_FULL_51_9</name>
    <dbReference type="NCBI Taxonomy" id="1802410"/>
    <lineage>
        <taxon>Bacteria</taxon>
        <taxon>Candidatus Uhriibacteriota</taxon>
    </lineage>
</organism>
<dbReference type="STRING" id="1802410.A3H75_01970"/>
<feature type="transmembrane region" description="Helical" evidence="1">
    <location>
        <begin position="71"/>
        <end position="93"/>
    </location>
</feature>
<keyword evidence="1" id="KW-0472">Membrane</keyword>